<dbReference type="SUPFAM" id="SSF161098">
    <property type="entry name" value="MetI-like"/>
    <property type="match status" value="1"/>
</dbReference>
<dbReference type="PROSITE" id="PS50928">
    <property type="entry name" value="ABC_TM1"/>
    <property type="match status" value="1"/>
</dbReference>
<feature type="domain" description="ABC transmembrane type-1" evidence="7">
    <location>
        <begin position="89"/>
        <end position="304"/>
    </location>
</feature>
<evidence type="ECO:0000256" key="5">
    <source>
        <dbReference type="ARBA" id="ARBA00023136"/>
    </source>
</evidence>
<feature type="transmembrane region" description="Helical" evidence="6">
    <location>
        <begin position="186"/>
        <end position="204"/>
    </location>
</feature>
<comment type="caution">
    <text evidence="8">The sequence shown here is derived from an EMBL/GenBank/DDBJ whole genome shotgun (WGS) entry which is preliminary data.</text>
</comment>
<dbReference type="PANTHER" id="PTHR43496:SF1">
    <property type="entry name" value="POLYGALACTURONAN_RHAMNOGALACTURONAN TRANSPORT SYSTEM PERMEASE PROTEIN YTEP"/>
    <property type="match status" value="1"/>
</dbReference>
<name>A0ABW0VZE2_9BACL</name>
<feature type="transmembrane region" description="Helical" evidence="6">
    <location>
        <begin position="283"/>
        <end position="307"/>
    </location>
</feature>
<feature type="transmembrane region" description="Helical" evidence="6">
    <location>
        <begin position="224"/>
        <end position="244"/>
    </location>
</feature>
<feature type="transmembrane region" description="Helical" evidence="6">
    <location>
        <begin position="93"/>
        <end position="114"/>
    </location>
</feature>
<protein>
    <submittedName>
        <fullName evidence="8">ABC transporter permease</fullName>
    </submittedName>
</protein>
<evidence type="ECO:0000256" key="6">
    <source>
        <dbReference type="RuleBase" id="RU363032"/>
    </source>
</evidence>
<dbReference type="PANTHER" id="PTHR43496">
    <property type="entry name" value="PROTEIN LPLB"/>
    <property type="match status" value="1"/>
</dbReference>
<keyword evidence="2 6" id="KW-0813">Transport</keyword>
<keyword evidence="3 6" id="KW-0812">Transmembrane</keyword>
<dbReference type="Proteomes" id="UP001596047">
    <property type="component" value="Unassembled WGS sequence"/>
</dbReference>
<dbReference type="CDD" id="cd06261">
    <property type="entry name" value="TM_PBP2"/>
    <property type="match status" value="1"/>
</dbReference>
<keyword evidence="5 6" id="KW-0472">Membrane</keyword>
<dbReference type="RefSeq" id="WP_379188082.1">
    <property type="nucleotide sequence ID" value="NZ_JBHSOW010000037.1"/>
</dbReference>
<keyword evidence="9" id="KW-1185">Reference proteome</keyword>
<dbReference type="Pfam" id="PF00528">
    <property type="entry name" value="BPD_transp_1"/>
    <property type="match status" value="1"/>
</dbReference>
<comment type="similarity">
    <text evidence="6">Belongs to the binding-protein-dependent transport system permease family.</text>
</comment>
<dbReference type="Gene3D" id="1.10.3720.10">
    <property type="entry name" value="MetI-like"/>
    <property type="match status" value="1"/>
</dbReference>
<evidence type="ECO:0000256" key="4">
    <source>
        <dbReference type="ARBA" id="ARBA00022989"/>
    </source>
</evidence>
<sequence length="317" mass="36092">MKQTVLPPPASHAALKKGDVTGKLIRDRWLYFMLLPGVVYFLVFKYLPMAGIVIAFQEYSPFKGIAGSTWIGLEHFRLLFNDPVFWMLIKNTLALSFLNIIFAFPLPIIVALMLNEMRNLAYKRLVQTMIYIPHFMSWVIVIGMFYVLFESQNGMVQSLAAAAGFEKFSFMLNADWFRPMYLLQNIWKECGWGTIIYLAALAGIDPQMYEAARIDGANRFRQMWHITLPSIRSTIIILLILRLGDIMDLSFDHVFLLLNTMNREVAEVFDTYVYNAGIVKGQFSFSTAVGLFKSGVGLILIAAANYLSKKLGEEGIF</sequence>
<organism evidence="8 9">
    <name type="scientific">Paenibacillus solisilvae</name>
    <dbReference type="NCBI Taxonomy" id="2486751"/>
    <lineage>
        <taxon>Bacteria</taxon>
        <taxon>Bacillati</taxon>
        <taxon>Bacillota</taxon>
        <taxon>Bacilli</taxon>
        <taxon>Bacillales</taxon>
        <taxon>Paenibacillaceae</taxon>
        <taxon>Paenibacillus</taxon>
    </lineage>
</organism>
<feature type="transmembrane region" description="Helical" evidence="6">
    <location>
        <begin position="29"/>
        <end position="56"/>
    </location>
</feature>
<reference evidence="9" key="1">
    <citation type="journal article" date="2019" name="Int. J. Syst. Evol. Microbiol.">
        <title>The Global Catalogue of Microorganisms (GCM) 10K type strain sequencing project: providing services to taxonomists for standard genome sequencing and annotation.</title>
        <authorList>
            <consortium name="The Broad Institute Genomics Platform"/>
            <consortium name="The Broad Institute Genome Sequencing Center for Infectious Disease"/>
            <person name="Wu L."/>
            <person name="Ma J."/>
        </authorList>
    </citation>
    <scope>NUCLEOTIDE SEQUENCE [LARGE SCALE GENOMIC DNA]</scope>
    <source>
        <strain evidence="9">CGMCC 1.3240</strain>
    </source>
</reference>
<proteinExistence type="inferred from homology"/>
<evidence type="ECO:0000259" key="7">
    <source>
        <dbReference type="PROSITE" id="PS50928"/>
    </source>
</evidence>
<accession>A0ABW0VZE2</accession>
<evidence type="ECO:0000256" key="1">
    <source>
        <dbReference type="ARBA" id="ARBA00004141"/>
    </source>
</evidence>
<evidence type="ECO:0000313" key="8">
    <source>
        <dbReference type="EMBL" id="MFC5649540.1"/>
    </source>
</evidence>
<feature type="transmembrane region" description="Helical" evidence="6">
    <location>
        <begin position="126"/>
        <end position="149"/>
    </location>
</feature>
<gene>
    <name evidence="8" type="ORF">ACFPYJ_10415</name>
</gene>
<dbReference type="EMBL" id="JBHSOW010000037">
    <property type="protein sequence ID" value="MFC5649540.1"/>
    <property type="molecule type" value="Genomic_DNA"/>
</dbReference>
<dbReference type="InterPro" id="IPR000515">
    <property type="entry name" value="MetI-like"/>
</dbReference>
<evidence type="ECO:0000256" key="3">
    <source>
        <dbReference type="ARBA" id="ARBA00022692"/>
    </source>
</evidence>
<evidence type="ECO:0000313" key="9">
    <source>
        <dbReference type="Proteomes" id="UP001596047"/>
    </source>
</evidence>
<dbReference type="InterPro" id="IPR035906">
    <property type="entry name" value="MetI-like_sf"/>
</dbReference>
<comment type="subcellular location">
    <subcellularLocation>
        <location evidence="6">Cell membrane</location>
        <topology evidence="6">Multi-pass membrane protein</topology>
    </subcellularLocation>
    <subcellularLocation>
        <location evidence="1">Membrane</location>
        <topology evidence="1">Multi-pass membrane protein</topology>
    </subcellularLocation>
</comment>
<evidence type="ECO:0000256" key="2">
    <source>
        <dbReference type="ARBA" id="ARBA00022448"/>
    </source>
</evidence>
<keyword evidence="4 6" id="KW-1133">Transmembrane helix</keyword>